<keyword evidence="3" id="KW-1185">Reference proteome</keyword>
<name>A0ABV2KQK9_9HYPH</name>
<dbReference type="Gene3D" id="2.30.30.40">
    <property type="entry name" value="SH3 Domains"/>
    <property type="match status" value="1"/>
</dbReference>
<dbReference type="InterPro" id="IPR003646">
    <property type="entry name" value="SH3-like_bac-type"/>
</dbReference>
<evidence type="ECO:0000259" key="1">
    <source>
        <dbReference type="Pfam" id="PF08239"/>
    </source>
</evidence>
<gene>
    <name evidence="2" type="ORF">ABID44_003715</name>
</gene>
<accession>A0ABV2KQK9</accession>
<dbReference type="Proteomes" id="UP001549143">
    <property type="component" value="Unassembled WGS sequence"/>
</dbReference>
<feature type="domain" description="SH3b" evidence="1">
    <location>
        <begin position="178"/>
        <end position="251"/>
    </location>
</feature>
<comment type="caution">
    <text evidence="2">The sequence shown here is derived from an EMBL/GenBank/DDBJ whole genome shotgun (WGS) entry which is preliminary data.</text>
</comment>
<sequence length="328" mass="34775">MTAAALACLPAAGALAEESPGWHGEAGPHGASLTYGAAQSGHAPISFSCTPDGNGVSFVFTFILGDSADSAEVEVLLRAGDITVPIRTTGMHDDDIRSRLYILEGKTVLNDRLTDLITSDGILVVVMKYDTREYPLDGAREAATPLLETCAGQAPETGVATTTICRMSAWSSDPDPAGLNVRAGPGTDYAVIGRLPPPQDIGGMSFATEVSIVGSRDGWFKIDAATINNYIVDYGPDPVFEGEGWVSGRLLALSIEGSDLFMEPSRHAPLALELSENSGLRQAPDYFGFELELRACMGNWAEVEITDLGKRVRGWTDNICSSQVTTCP</sequence>
<protein>
    <recommendedName>
        <fullName evidence="1">SH3b domain-containing protein</fullName>
    </recommendedName>
</protein>
<dbReference type="EMBL" id="JBEPMN010000027">
    <property type="protein sequence ID" value="MET3663359.1"/>
    <property type="molecule type" value="Genomic_DNA"/>
</dbReference>
<reference evidence="2 3" key="1">
    <citation type="submission" date="2024-06" db="EMBL/GenBank/DDBJ databases">
        <title>Genomic Encyclopedia of Type Strains, Phase IV (KMG-IV): sequencing the most valuable type-strain genomes for metagenomic binning, comparative biology and taxonomic classification.</title>
        <authorList>
            <person name="Goeker M."/>
        </authorList>
    </citation>
    <scope>NUCLEOTIDE SEQUENCE [LARGE SCALE GENOMIC DNA]</scope>
    <source>
        <strain evidence="2 3">DSM 19730</strain>
    </source>
</reference>
<proteinExistence type="predicted"/>
<dbReference type="Pfam" id="PF08239">
    <property type="entry name" value="SH3_3"/>
    <property type="match status" value="1"/>
</dbReference>
<organism evidence="2 3">
    <name type="scientific">Aquamicrobium ahrensii</name>
    <dbReference type="NCBI Taxonomy" id="469551"/>
    <lineage>
        <taxon>Bacteria</taxon>
        <taxon>Pseudomonadati</taxon>
        <taxon>Pseudomonadota</taxon>
        <taxon>Alphaproteobacteria</taxon>
        <taxon>Hyphomicrobiales</taxon>
        <taxon>Phyllobacteriaceae</taxon>
        <taxon>Aquamicrobium</taxon>
    </lineage>
</organism>
<dbReference type="RefSeq" id="WP_354153145.1">
    <property type="nucleotide sequence ID" value="NZ_JBEPMN010000027.1"/>
</dbReference>
<evidence type="ECO:0000313" key="3">
    <source>
        <dbReference type="Proteomes" id="UP001549143"/>
    </source>
</evidence>
<evidence type="ECO:0000313" key="2">
    <source>
        <dbReference type="EMBL" id="MET3663359.1"/>
    </source>
</evidence>